<feature type="transmembrane region" description="Helical" evidence="6">
    <location>
        <begin position="102"/>
        <end position="120"/>
    </location>
</feature>
<feature type="transmembrane region" description="Helical" evidence="6">
    <location>
        <begin position="12"/>
        <end position="32"/>
    </location>
</feature>
<comment type="caution">
    <text evidence="7">The sequence shown here is derived from an EMBL/GenBank/DDBJ whole genome shotgun (WGS) entry which is preliminary data.</text>
</comment>
<dbReference type="InterPro" id="IPR022369">
    <property type="entry name" value="Integral_membrane_TerC_rswitch"/>
</dbReference>
<gene>
    <name evidence="7" type="ORF">GCM10023338_06290</name>
</gene>
<feature type="transmembrane region" description="Helical" evidence="6">
    <location>
        <begin position="280"/>
        <end position="298"/>
    </location>
</feature>
<sequence>MTPIPPIGSPFLYTVFTIAVLIMIAVDMLALKQTGDHKVSVKEALIWTLVWVTVALLFNVWLYWYLAHGEFPDLNLTVEAQQAMAVEASMDYLTGYVLEKSLSIDNIFVFLLIFSFFKIPAKFQRRVLVYGIFAAIALRVIMVLIGASLISQFEWILYVFGAFLVYTGFTMFKKSDEEEDLNQKWFIRFIKKRMKFTDKLDAEHFFTKENGVRYGTPLLLTLIVITISDIIFAVDSVPAIFAITKDPFIVMTSNVFAILGLRAMYFLLADMADRFAFLQYGLATILVFIGSKMLLLAFDFHIPTSISLSVVLIVLVGSVLISLKSKPKTE</sequence>
<feature type="transmembrane region" description="Helical" evidence="6">
    <location>
        <begin position="304"/>
        <end position="323"/>
    </location>
</feature>
<evidence type="ECO:0000256" key="5">
    <source>
        <dbReference type="ARBA" id="ARBA00023136"/>
    </source>
</evidence>
<evidence type="ECO:0000256" key="2">
    <source>
        <dbReference type="ARBA" id="ARBA00007511"/>
    </source>
</evidence>
<comment type="similarity">
    <text evidence="2">Belongs to the TerC family.</text>
</comment>
<evidence type="ECO:0000256" key="6">
    <source>
        <dbReference type="SAM" id="Phobius"/>
    </source>
</evidence>
<dbReference type="RefSeq" id="WP_345667156.1">
    <property type="nucleotide sequence ID" value="NZ_BAABKE010000002.1"/>
</dbReference>
<keyword evidence="4 6" id="KW-1133">Transmembrane helix</keyword>
<evidence type="ECO:0000313" key="7">
    <source>
        <dbReference type="EMBL" id="GAA5096187.1"/>
    </source>
</evidence>
<evidence type="ECO:0000256" key="1">
    <source>
        <dbReference type="ARBA" id="ARBA00004141"/>
    </source>
</evidence>
<organism evidence="7 8">
    <name type="scientific">Wohlfahrtiimonas larvae</name>
    <dbReference type="NCBI Taxonomy" id="1157986"/>
    <lineage>
        <taxon>Bacteria</taxon>
        <taxon>Pseudomonadati</taxon>
        <taxon>Pseudomonadota</taxon>
        <taxon>Gammaproteobacteria</taxon>
        <taxon>Cardiobacteriales</taxon>
        <taxon>Ignatzschineriaceae</taxon>
        <taxon>Wohlfahrtiimonas</taxon>
    </lineage>
</organism>
<feature type="transmembrane region" description="Helical" evidence="6">
    <location>
        <begin position="218"/>
        <end position="242"/>
    </location>
</feature>
<accession>A0ABP9MFX8</accession>
<dbReference type="NCBIfam" id="TIGR03718">
    <property type="entry name" value="R_switched_Alx"/>
    <property type="match status" value="1"/>
</dbReference>
<feature type="transmembrane region" description="Helical" evidence="6">
    <location>
        <begin position="127"/>
        <end position="149"/>
    </location>
</feature>
<dbReference type="PANTHER" id="PTHR30238">
    <property type="entry name" value="MEMBRANE BOUND PREDICTED REDOX MODULATOR"/>
    <property type="match status" value="1"/>
</dbReference>
<comment type="subcellular location">
    <subcellularLocation>
        <location evidence="1">Membrane</location>
        <topology evidence="1">Multi-pass membrane protein</topology>
    </subcellularLocation>
</comment>
<evidence type="ECO:0000256" key="3">
    <source>
        <dbReference type="ARBA" id="ARBA00022692"/>
    </source>
</evidence>
<keyword evidence="5 6" id="KW-0472">Membrane</keyword>
<name>A0ABP9MFX8_9GAMM</name>
<dbReference type="InterPro" id="IPR005496">
    <property type="entry name" value="Integral_membrane_TerC"/>
</dbReference>
<dbReference type="EMBL" id="BAABKE010000002">
    <property type="protein sequence ID" value="GAA5096187.1"/>
    <property type="molecule type" value="Genomic_DNA"/>
</dbReference>
<dbReference type="Proteomes" id="UP001500631">
    <property type="component" value="Unassembled WGS sequence"/>
</dbReference>
<feature type="transmembrane region" description="Helical" evidence="6">
    <location>
        <begin position="44"/>
        <end position="66"/>
    </location>
</feature>
<feature type="transmembrane region" description="Helical" evidence="6">
    <location>
        <begin position="248"/>
        <end position="268"/>
    </location>
</feature>
<proteinExistence type="inferred from homology"/>
<keyword evidence="3 6" id="KW-0812">Transmembrane</keyword>
<protein>
    <submittedName>
        <fullName evidence="7">TerC family protein</fullName>
    </submittedName>
</protein>
<evidence type="ECO:0000256" key="4">
    <source>
        <dbReference type="ARBA" id="ARBA00022989"/>
    </source>
</evidence>
<feature type="transmembrane region" description="Helical" evidence="6">
    <location>
        <begin position="155"/>
        <end position="172"/>
    </location>
</feature>
<dbReference type="Pfam" id="PF03741">
    <property type="entry name" value="TerC"/>
    <property type="match status" value="1"/>
</dbReference>
<reference evidence="8" key="1">
    <citation type="journal article" date="2019" name="Int. J. Syst. Evol. Microbiol.">
        <title>The Global Catalogue of Microorganisms (GCM) 10K type strain sequencing project: providing services to taxonomists for standard genome sequencing and annotation.</title>
        <authorList>
            <consortium name="The Broad Institute Genomics Platform"/>
            <consortium name="The Broad Institute Genome Sequencing Center for Infectious Disease"/>
            <person name="Wu L."/>
            <person name="Ma J."/>
        </authorList>
    </citation>
    <scope>NUCLEOTIDE SEQUENCE [LARGE SCALE GENOMIC DNA]</scope>
    <source>
        <strain evidence="8">JCM 18424</strain>
    </source>
</reference>
<keyword evidence="8" id="KW-1185">Reference proteome</keyword>
<dbReference type="PANTHER" id="PTHR30238:SF0">
    <property type="entry name" value="THYLAKOID MEMBRANE PROTEIN TERC, CHLOROPLASTIC"/>
    <property type="match status" value="1"/>
</dbReference>
<evidence type="ECO:0000313" key="8">
    <source>
        <dbReference type="Proteomes" id="UP001500631"/>
    </source>
</evidence>